<accession>A0A2A2IE16</accession>
<evidence type="ECO:0000256" key="1">
    <source>
        <dbReference type="SAM" id="Phobius"/>
    </source>
</evidence>
<feature type="transmembrane region" description="Helical" evidence="1">
    <location>
        <begin position="110"/>
        <end position="129"/>
    </location>
</feature>
<feature type="transmembrane region" description="Helical" evidence="1">
    <location>
        <begin position="81"/>
        <end position="98"/>
    </location>
</feature>
<proteinExistence type="predicted"/>
<keyword evidence="1" id="KW-0812">Transmembrane</keyword>
<dbReference type="OrthoDB" id="2440835at2"/>
<feature type="transmembrane region" description="Helical" evidence="1">
    <location>
        <begin position="135"/>
        <end position="152"/>
    </location>
</feature>
<dbReference type="RefSeq" id="WP_095655308.1">
    <property type="nucleotide sequence ID" value="NZ_NPOA01000006.1"/>
</dbReference>
<sequence length="216" mass="24970">MVILSKLIPISIIVLSFAVGITSFYIMSDLSKEQKKKQMEELISQLVNFVIFIWLGKIIWHLSVFIKDPLAILAYPSNSDSFYIAVLFIAGLLVYKSFRKQLNVLTFMESFLHVFLVASFLYEFIQFVWNNNPYAFGYLILLSVLLILYFLLSRRITGSLLIIVILIGWTLGMLILTSIQPFVTVFGYIMEAWFVGLFFVLSFAILIYKRRKGDVQ</sequence>
<dbReference type="Proteomes" id="UP000218887">
    <property type="component" value="Unassembled WGS sequence"/>
</dbReference>
<dbReference type="EMBL" id="NPOA01000006">
    <property type="protein sequence ID" value="PAV29608.1"/>
    <property type="molecule type" value="Genomic_DNA"/>
</dbReference>
<gene>
    <name evidence="2" type="ORF">CIL05_09525</name>
</gene>
<feature type="transmembrane region" description="Helical" evidence="1">
    <location>
        <begin position="6"/>
        <end position="26"/>
    </location>
</feature>
<keyword evidence="3" id="KW-1185">Reference proteome</keyword>
<comment type="caution">
    <text evidence="2">The sequence shown here is derived from an EMBL/GenBank/DDBJ whole genome shotgun (WGS) entry which is preliminary data.</text>
</comment>
<feature type="transmembrane region" description="Helical" evidence="1">
    <location>
        <begin position="185"/>
        <end position="208"/>
    </location>
</feature>
<protein>
    <submittedName>
        <fullName evidence="2">Uncharacterized protein</fullName>
    </submittedName>
</protein>
<name>A0A2A2IE16_9BACI</name>
<reference evidence="2 3" key="1">
    <citation type="submission" date="2017-08" db="EMBL/GenBank/DDBJ databases">
        <title>Virgibacillus indicus sp. nov. and Virgibacillus profoundi sp. nov, two moderately halophilic bacteria isolated from marine sediment by using the Microfluidic Streak Plate.</title>
        <authorList>
            <person name="Xu B."/>
            <person name="Hu B."/>
            <person name="Wang J."/>
            <person name="Zhu Y."/>
            <person name="Huang L."/>
            <person name="Du W."/>
            <person name="Huang Y."/>
        </authorList>
    </citation>
    <scope>NUCLEOTIDE SEQUENCE [LARGE SCALE GENOMIC DNA]</scope>
    <source>
        <strain evidence="2 3">IO3-P3-H5</strain>
    </source>
</reference>
<keyword evidence="1" id="KW-1133">Transmembrane helix</keyword>
<feature type="transmembrane region" description="Helical" evidence="1">
    <location>
        <begin position="46"/>
        <end position="66"/>
    </location>
</feature>
<organism evidence="2 3">
    <name type="scientific">Virgibacillus profundi</name>
    <dbReference type="NCBI Taxonomy" id="2024555"/>
    <lineage>
        <taxon>Bacteria</taxon>
        <taxon>Bacillati</taxon>
        <taxon>Bacillota</taxon>
        <taxon>Bacilli</taxon>
        <taxon>Bacillales</taxon>
        <taxon>Bacillaceae</taxon>
        <taxon>Virgibacillus</taxon>
    </lineage>
</organism>
<evidence type="ECO:0000313" key="3">
    <source>
        <dbReference type="Proteomes" id="UP000218887"/>
    </source>
</evidence>
<feature type="transmembrane region" description="Helical" evidence="1">
    <location>
        <begin position="159"/>
        <end position="179"/>
    </location>
</feature>
<keyword evidence="1" id="KW-0472">Membrane</keyword>
<evidence type="ECO:0000313" key="2">
    <source>
        <dbReference type="EMBL" id="PAV29608.1"/>
    </source>
</evidence>
<dbReference type="AlphaFoldDB" id="A0A2A2IE16"/>